<dbReference type="eggNOG" id="COG3950">
    <property type="taxonomic scope" value="Bacteria"/>
</dbReference>
<protein>
    <recommendedName>
        <fullName evidence="2">Endonuclease GajA/Old nuclease/RecF-like AAA domain-containing protein</fullName>
    </recommendedName>
</protein>
<feature type="domain" description="Endonuclease GajA/Old nuclease/RecF-like AAA" evidence="2">
    <location>
        <begin position="1"/>
        <end position="438"/>
    </location>
</feature>
<proteinExistence type="predicted"/>
<sequence>MQILRVQVPSFRALQNIDISFEKEYFPKIFPLGSQNGGGKSTLLQLIFVLLHCSTNPDRLEFLTNFLESKSQEYFVENNLLAKLEILVEDINVELEFFFCSSQYIQNLEQNDILLDEIIEVIERLRQEIADDEKTLDSVKKRVKSSKSTEEVKKISRTLVYTLGERDKREEFLKKQQEITREITAKQQSLSSLIKKITSLFRNLYDKQLLYIKDFRSKRNNQLFASHLLCRFNTSGEQIDIRELLEKVCEKVFLAAPSTQIFLFLSKDHRRLLFKIDNNESYPEKLSSAKSHLPGLFTYDFIDINLLVDVFKVARDKDFEQATRTGDYGNHYRDLIAEINSLLTNKQINVNPDLSGITFKMQSGDQKIELNPEDLSHGELKRLCIYMWLKYRNIEDALVLMDEVEIAFHPDWQYRIVSDLQEWAPSNQYILGTHSHELCQALSPAHVKEIPPKLLPIK</sequence>
<dbReference type="KEGG" id="cyn:Cyan7425_3577"/>
<keyword evidence="1" id="KW-0175">Coiled coil</keyword>
<dbReference type="AlphaFoldDB" id="B8HRN1"/>
<dbReference type="SUPFAM" id="SSF52540">
    <property type="entry name" value="P-loop containing nucleoside triphosphate hydrolases"/>
    <property type="match status" value="1"/>
</dbReference>
<feature type="coiled-coil region" evidence="1">
    <location>
        <begin position="108"/>
        <end position="142"/>
    </location>
</feature>
<dbReference type="OrthoDB" id="495836at2"/>
<reference evidence="3" key="1">
    <citation type="submission" date="2009-01" db="EMBL/GenBank/DDBJ databases">
        <title>Complete sequence of chromosome Cyanothece sp. PCC 7425.</title>
        <authorList>
            <consortium name="US DOE Joint Genome Institute"/>
            <person name="Lucas S."/>
            <person name="Copeland A."/>
            <person name="Lapidus A."/>
            <person name="Glavina del Rio T."/>
            <person name="Dalin E."/>
            <person name="Tice H."/>
            <person name="Bruce D."/>
            <person name="Goodwin L."/>
            <person name="Pitluck S."/>
            <person name="Sims D."/>
            <person name="Meineke L."/>
            <person name="Brettin T."/>
            <person name="Detter J.C."/>
            <person name="Han C."/>
            <person name="Larimer F."/>
            <person name="Land M."/>
            <person name="Hauser L."/>
            <person name="Kyrpides N."/>
            <person name="Ovchinnikova G."/>
            <person name="Liberton M."/>
            <person name="Stoeckel J."/>
            <person name="Banerjee A."/>
            <person name="Singh A."/>
            <person name="Page L."/>
            <person name="Sato H."/>
            <person name="Zhao L."/>
            <person name="Sherman L."/>
            <person name="Pakrasi H."/>
            <person name="Richardson P."/>
        </authorList>
    </citation>
    <scope>NUCLEOTIDE SEQUENCE</scope>
    <source>
        <strain evidence="3">PCC 7425</strain>
    </source>
</reference>
<dbReference type="Pfam" id="PF13175">
    <property type="entry name" value="AAA_15"/>
    <property type="match status" value="1"/>
</dbReference>
<dbReference type="InterPro" id="IPR027417">
    <property type="entry name" value="P-loop_NTPase"/>
</dbReference>
<gene>
    <name evidence="3" type="ordered locus">Cyan7425_3577</name>
</gene>
<dbReference type="PANTHER" id="PTHR43581">
    <property type="entry name" value="ATP/GTP PHOSPHATASE"/>
    <property type="match status" value="1"/>
</dbReference>
<accession>B8HRN1</accession>
<dbReference type="PANTHER" id="PTHR43581:SF4">
    <property type="entry name" value="ATP_GTP PHOSPHATASE"/>
    <property type="match status" value="1"/>
</dbReference>
<name>B8HRN1_CYAP4</name>
<dbReference type="EMBL" id="CP001344">
    <property type="protein sequence ID" value="ACL45898.1"/>
    <property type="molecule type" value="Genomic_DNA"/>
</dbReference>
<dbReference type="HOGENOM" id="CLU_048542_0_0_3"/>
<dbReference type="STRING" id="395961.Cyan7425_3577"/>
<organism evidence="3">
    <name type="scientific">Cyanothece sp. (strain PCC 7425 / ATCC 29141)</name>
    <dbReference type="NCBI Taxonomy" id="395961"/>
    <lineage>
        <taxon>Bacteria</taxon>
        <taxon>Bacillati</taxon>
        <taxon>Cyanobacteriota</taxon>
        <taxon>Cyanophyceae</taxon>
        <taxon>Gomontiellales</taxon>
        <taxon>Cyanothecaceae</taxon>
        <taxon>Cyanothece</taxon>
    </lineage>
</organism>
<evidence type="ECO:0000313" key="3">
    <source>
        <dbReference type="EMBL" id="ACL45898.1"/>
    </source>
</evidence>
<evidence type="ECO:0000259" key="2">
    <source>
        <dbReference type="Pfam" id="PF13175"/>
    </source>
</evidence>
<dbReference type="Gene3D" id="3.40.50.300">
    <property type="entry name" value="P-loop containing nucleotide triphosphate hydrolases"/>
    <property type="match status" value="2"/>
</dbReference>
<dbReference type="InterPro" id="IPR041685">
    <property type="entry name" value="AAA_GajA/Old/RecF-like"/>
</dbReference>
<dbReference type="InterPro" id="IPR051396">
    <property type="entry name" value="Bact_Antivir_Def_Nuclease"/>
</dbReference>
<evidence type="ECO:0000256" key="1">
    <source>
        <dbReference type="SAM" id="Coils"/>
    </source>
</evidence>